<evidence type="ECO:0000313" key="1">
    <source>
        <dbReference type="EMBL" id="MBD3662618.1"/>
    </source>
</evidence>
<evidence type="ECO:0000313" key="2">
    <source>
        <dbReference type="Proteomes" id="UP000635142"/>
    </source>
</evidence>
<reference evidence="1" key="1">
    <citation type="submission" date="2020-08" db="EMBL/GenBank/DDBJ databases">
        <title>Sulfitobacter aestuariivivens sp. nov., isolated from a tidal flat.</title>
        <authorList>
            <person name="Park S."/>
            <person name="Yoon J.-H."/>
        </authorList>
    </citation>
    <scope>NUCLEOTIDE SEQUENCE</scope>
    <source>
        <strain evidence="1">TSTF-M16</strain>
    </source>
</reference>
<gene>
    <name evidence="1" type="ORF">H9Q16_01650</name>
</gene>
<proteinExistence type="predicted"/>
<dbReference type="Proteomes" id="UP000635142">
    <property type="component" value="Unassembled WGS sequence"/>
</dbReference>
<organism evidence="1 2">
    <name type="scientific">Sulfitobacter aestuariivivens</name>
    <dbReference type="NCBI Taxonomy" id="2766981"/>
    <lineage>
        <taxon>Bacteria</taxon>
        <taxon>Pseudomonadati</taxon>
        <taxon>Pseudomonadota</taxon>
        <taxon>Alphaproteobacteria</taxon>
        <taxon>Rhodobacterales</taxon>
        <taxon>Roseobacteraceae</taxon>
        <taxon>Sulfitobacter</taxon>
    </lineage>
</organism>
<name>A0A927HDR8_9RHOB</name>
<dbReference type="RefSeq" id="WP_191073637.1">
    <property type="nucleotide sequence ID" value="NZ_JACTAG010000001.1"/>
</dbReference>
<dbReference type="AlphaFoldDB" id="A0A927HDR8"/>
<protein>
    <submittedName>
        <fullName evidence="1">Uncharacterized protein</fullName>
    </submittedName>
</protein>
<keyword evidence="2" id="KW-1185">Reference proteome</keyword>
<dbReference type="EMBL" id="JACTAG010000001">
    <property type="protein sequence ID" value="MBD3662618.1"/>
    <property type="molecule type" value="Genomic_DNA"/>
</dbReference>
<sequence length="74" mass="8293">MHTSRKTAFTAIGGLTHRGKTVLARGASKCRDLVRLSFQQEADLDRLSERLQRDAGLDAQNLEMSRISRAPLIR</sequence>
<accession>A0A927HDR8</accession>
<comment type="caution">
    <text evidence="1">The sequence shown here is derived from an EMBL/GenBank/DDBJ whole genome shotgun (WGS) entry which is preliminary data.</text>
</comment>